<comment type="caution">
    <text evidence="1">The sequence shown here is derived from an EMBL/GenBank/DDBJ whole genome shotgun (WGS) entry which is preliminary data.</text>
</comment>
<organism evidence="1 2">
    <name type="scientific">Siminovitchia acidinfaciens</name>
    <dbReference type="NCBI Taxonomy" id="2321395"/>
    <lineage>
        <taxon>Bacteria</taxon>
        <taxon>Bacillati</taxon>
        <taxon>Bacillota</taxon>
        <taxon>Bacilli</taxon>
        <taxon>Bacillales</taxon>
        <taxon>Bacillaceae</taxon>
        <taxon>Siminovitchia</taxon>
    </lineage>
</organism>
<dbReference type="Proteomes" id="UP000287156">
    <property type="component" value="Unassembled WGS sequence"/>
</dbReference>
<dbReference type="EMBL" id="QYTV02000001">
    <property type="protein sequence ID" value="RST77185.1"/>
    <property type="molecule type" value="Genomic_DNA"/>
</dbReference>
<evidence type="ECO:0000313" key="1">
    <source>
        <dbReference type="EMBL" id="RST77185.1"/>
    </source>
</evidence>
<dbReference type="OrthoDB" id="2972189at2"/>
<protein>
    <submittedName>
        <fullName evidence="1">Uncharacterized protein</fullName>
    </submittedName>
</protein>
<name>A0A429Y707_9BACI</name>
<sequence>MLKLNWNILHKKGVYGLIAFIKKMINALNGNQSESDLMSRAVDSALQGKTGMFSSALNSLSSKSDYHDDMDELMYQMHVDEQMEQMHRDMHDPYLNPGQDIVVDEVYHGFDHGNDHHY</sequence>
<proteinExistence type="predicted"/>
<dbReference type="AlphaFoldDB" id="A0A429Y707"/>
<accession>A0A429Y707</accession>
<gene>
    <name evidence="1" type="ORF">D4T97_001420</name>
</gene>
<evidence type="ECO:0000313" key="2">
    <source>
        <dbReference type="Proteomes" id="UP000287156"/>
    </source>
</evidence>
<keyword evidence="2" id="KW-1185">Reference proteome</keyword>
<reference evidence="1" key="1">
    <citation type="submission" date="2018-12" db="EMBL/GenBank/DDBJ databases">
        <authorList>
            <person name="Sun L."/>
            <person name="Chen Z."/>
        </authorList>
    </citation>
    <scope>NUCLEOTIDE SEQUENCE [LARGE SCALE GENOMIC DNA]</scope>
    <source>
        <strain evidence="1">3-2-2</strain>
    </source>
</reference>